<sequence>MYAPSKRAVCLILGIIVTQVLARCYDPSPAFPLTKHRDYQQSERLKQDFRIIENKLDKLISDSKFDISSYSIEITTSDGTLWENHHTSKEKDPKRPGATHITGNSVYRMASVTKCFTTLALLRQHIAGNLSLDDTVDKYLSDLSGSIPWKDITLKTMASQLSGIPRDSWGNEILYIVDSPTDLGLPPIRKSQLPPCNTFLGSDKPCSKEDLFSSLAKQEPLFPPKQKSTYSNNNFVLLGLVIEKVTGMGYADYIESSILKPLGMDMSSFTKSNDSFAVLPKLPTGDNYWDTEEGVDNPTGGLYSSSSDMSKFLRYVLKHYNRLTPTLNWFHPASYSTTISSFYGTPWEIFRTNSILPSTSRPVTFVTKSGSVPGYLSYIILLPEYDLGITILTTGTSTLLKDSIREIITVPLVKTAEHIAQTDLAARYTGTYQAAHLNSTLVISHSATKSLYVESFISNSTDVFAALKSFWPSDDLRIQLVPTLLFRDEEKQQGEIWRGLPVPEKMNESLIWDDFCLTDDDPVQFAGKPVFEFVMWHADDGAGRVEEVELSAFRVTLKRDRNTGTQKADIQESRETVLDSGVNGAGAQHILVGA</sequence>
<gene>
    <name evidence="5" type="ORF">L207DRAFT_639534</name>
</gene>
<protein>
    <submittedName>
        <fullName evidence="5">Putative FLP FmtA-like protein, betalactamase</fullName>
    </submittedName>
</protein>
<feature type="chain" id="PRO_5014362461" evidence="2">
    <location>
        <begin position="23"/>
        <end position="594"/>
    </location>
</feature>
<dbReference type="Pfam" id="PF00144">
    <property type="entry name" value="Beta-lactamase"/>
    <property type="match status" value="1"/>
</dbReference>
<dbReference type="InterPro" id="IPR051478">
    <property type="entry name" value="Beta-lactamase-like_AB/R"/>
</dbReference>
<dbReference type="InterPro" id="IPR012338">
    <property type="entry name" value="Beta-lactam/transpept-like"/>
</dbReference>
<dbReference type="Proteomes" id="UP000235786">
    <property type="component" value="Unassembled WGS sequence"/>
</dbReference>
<evidence type="ECO:0000313" key="6">
    <source>
        <dbReference type="Proteomes" id="UP000235786"/>
    </source>
</evidence>
<dbReference type="PANTHER" id="PTHR22935:SF95">
    <property type="entry name" value="BETA-LACTAMASE-LIKE 1-RELATED"/>
    <property type="match status" value="1"/>
</dbReference>
<dbReference type="Gene3D" id="3.40.710.10">
    <property type="entry name" value="DD-peptidase/beta-lactamase superfamily"/>
    <property type="match status" value="1"/>
</dbReference>
<organism evidence="5 6">
    <name type="scientific">Hyaloscypha variabilis (strain UAMH 11265 / GT02V1 / F)</name>
    <name type="common">Meliniomyces variabilis</name>
    <dbReference type="NCBI Taxonomy" id="1149755"/>
    <lineage>
        <taxon>Eukaryota</taxon>
        <taxon>Fungi</taxon>
        <taxon>Dikarya</taxon>
        <taxon>Ascomycota</taxon>
        <taxon>Pezizomycotina</taxon>
        <taxon>Leotiomycetes</taxon>
        <taxon>Helotiales</taxon>
        <taxon>Hyaloscyphaceae</taxon>
        <taxon>Hyaloscypha</taxon>
        <taxon>Hyaloscypha variabilis</taxon>
    </lineage>
</organism>
<evidence type="ECO:0000256" key="1">
    <source>
        <dbReference type="ARBA" id="ARBA00038473"/>
    </source>
</evidence>
<evidence type="ECO:0000259" key="3">
    <source>
        <dbReference type="Pfam" id="PF00144"/>
    </source>
</evidence>
<dbReference type="InterPro" id="IPR001466">
    <property type="entry name" value="Beta-lactam-related"/>
</dbReference>
<dbReference type="OrthoDB" id="10250282at2759"/>
<feature type="domain" description="Beta-lactamase-related" evidence="3">
    <location>
        <begin position="73"/>
        <end position="398"/>
    </location>
</feature>
<feature type="signal peptide" evidence="2">
    <location>
        <begin position="1"/>
        <end position="22"/>
    </location>
</feature>
<dbReference type="InterPro" id="IPR058664">
    <property type="entry name" value="ARB_00930-like_C"/>
</dbReference>
<keyword evidence="2" id="KW-0732">Signal</keyword>
<comment type="similarity">
    <text evidence="1">Belongs to the beta-lactamase family.</text>
</comment>
<feature type="domain" description="Beta-lactamase-like ARB-00930-like C-terminal" evidence="4">
    <location>
        <begin position="420"/>
        <end position="560"/>
    </location>
</feature>
<evidence type="ECO:0000256" key="2">
    <source>
        <dbReference type="SAM" id="SignalP"/>
    </source>
</evidence>
<dbReference type="PANTHER" id="PTHR22935">
    <property type="entry name" value="PENICILLIN-BINDING PROTEIN"/>
    <property type="match status" value="1"/>
</dbReference>
<accession>A0A2J6R4H3</accession>
<reference evidence="5 6" key="1">
    <citation type="submission" date="2016-04" db="EMBL/GenBank/DDBJ databases">
        <title>A degradative enzymes factory behind the ericoid mycorrhizal symbiosis.</title>
        <authorList>
            <consortium name="DOE Joint Genome Institute"/>
            <person name="Martino E."/>
            <person name="Morin E."/>
            <person name="Grelet G."/>
            <person name="Kuo A."/>
            <person name="Kohler A."/>
            <person name="Daghino S."/>
            <person name="Barry K."/>
            <person name="Choi C."/>
            <person name="Cichocki N."/>
            <person name="Clum A."/>
            <person name="Copeland A."/>
            <person name="Hainaut M."/>
            <person name="Haridas S."/>
            <person name="Labutti K."/>
            <person name="Lindquist E."/>
            <person name="Lipzen A."/>
            <person name="Khouja H.-R."/>
            <person name="Murat C."/>
            <person name="Ohm R."/>
            <person name="Olson A."/>
            <person name="Spatafora J."/>
            <person name="Veneault-Fourrey C."/>
            <person name="Henrissat B."/>
            <person name="Grigoriev I."/>
            <person name="Martin F."/>
            <person name="Perotto S."/>
        </authorList>
    </citation>
    <scope>NUCLEOTIDE SEQUENCE [LARGE SCALE GENOMIC DNA]</scope>
    <source>
        <strain evidence="5 6">F</strain>
    </source>
</reference>
<proteinExistence type="inferred from homology"/>
<keyword evidence="6" id="KW-1185">Reference proteome</keyword>
<dbReference type="STRING" id="1149755.A0A2J6R4H3"/>
<dbReference type="EMBL" id="KZ613956">
    <property type="protein sequence ID" value="PMD33421.1"/>
    <property type="molecule type" value="Genomic_DNA"/>
</dbReference>
<dbReference type="AlphaFoldDB" id="A0A2J6R4H3"/>
<dbReference type="Pfam" id="PF26335">
    <property type="entry name" value="ARB_00930_C"/>
    <property type="match status" value="1"/>
</dbReference>
<dbReference type="SUPFAM" id="SSF56601">
    <property type="entry name" value="beta-lactamase/transpeptidase-like"/>
    <property type="match status" value="1"/>
</dbReference>
<evidence type="ECO:0000259" key="4">
    <source>
        <dbReference type="Pfam" id="PF26335"/>
    </source>
</evidence>
<name>A0A2J6R4H3_HYAVF</name>
<evidence type="ECO:0000313" key="5">
    <source>
        <dbReference type="EMBL" id="PMD33421.1"/>
    </source>
</evidence>